<dbReference type="EMBL" id="CP074694">
    <property type="protein sequence ID" value="QVL30721.1"/>
    <property type="molecule type" value="Genomic_DNA"/>
</dbReference>
<gene>
    <name evidence="2" type="ORF">KIH39_17925</name>
</gene>
<protein>
    <submittedName>
        <fullName evidence="2">Uncharacterized protein</fullName>
    </submittedName>
</protein>
<keyword evidence="1" id="KW-1133">Transmembrane helix</keyword>
<name>A0A8E6B2W8_9BACT</name>
<keyword evidence="3" id="KW-1185">Reference proteome</keyword>
<sequence>MNDPQIPLETEKLPVSPRISIPGRLILGLIFAIGVAFSIYAGIWIGMVTGLTTYEQVEPAPKGIGLAPDLSELVNIVLGIGFGGIIGGLVGLILGLIVMWAITRHLLRPLFAKKMDSKRATQRIAPTPG</sequence>
<dbReference type="RefSeq" id="WP_213494604.1">
    <property type="nucleotide sequence ID" value="NZ_CP074694.1"/>
</dbReference>
<proteinExistence type="predicted"/>
<dbReference type="AlphaFoldDB" id="A0A8E6B2W8"/>
<dbReference type="KEGG" id="tsph:KIH39_17925"/>
<evidence type="ECO:0000313" key="3">
    <source>
        <dbReference type="Proteomes" id="UP000676194"/>
    </source>
</evidence>
<reference evidence="2" key="1">
    <citation type="submission" date="2021-05" db="EMBL/GenBank/DDBJ databases">
        <title>Complete genome sequence of the cellulolytic planctomycete Telmatocola sphagniphila SP2T and characterization of the first cellulase from planctomycetes.</title>
        <authorList>
            <person name="Rakitin A.L."/>
            <person name="Beletsky A.V."/>
            <person name="Naumoff D.G."/>
            <person name="Kulichevskaya I.S."/>
            <person name="Mardanov A.V."/>
            <person name="Ravin N.V."/>
            <person name="Dedysh S.N."/>
        </authorList>
    </citation>
    <scope>NUCLEOTIDE SEQUENCE</scope>
    <source>
        <strain evidence="2">SP2T</strain>
    </source>
</reference>
<evidence type="ECO:0000256" key="1">
    <source>
        <dbReference type="SAM" id="Phobius"/>
    </source>
</evidence>
<evidence type="ECO:0000313" key="2">
    <source>
        <dbReference type="EMBL" id="QVL30721.1"/>
    </source>
</evidence>
<accession>A0A8E6B2W8</accession>
<feature type="transmembrane region" description="Helical" evidence="1">
    <location>
        <begin position="76"/>
        <end position="102"/>
    </location>
</feature>
<dbReference type="Proteomes" id="UP000676194">
    <property type="component" value="Chromosome"/>
</dbReference>
<keyword evidence="1" id="KW-0472">Membrane</keyword>
<organism evidence="2 3">
    <name type="scientific">Telmatocola sphagniphila</name>
    <dbReference type="NCBI Taxonomy" id="1123043"/>
    <lineage>
        <taxon>Bacteria</taxon>
        <taxon>Pseudomonadati</taxon>
        <taxon>Planctomycetota</taxon>
        <taxon>Planctomycetia</taxon>
        <taxon>Gemmatales</taxon>
        <taxon>Gemmataceae</taxon>
    </lineage>
</organism>
<feature type="transmembrane region" description="Helical" evidence="1">
    <location>
        <begin position="25"/>
        <end position="47"/>
    </location>
</feature>
<keyword evidence="1" id="KW-0812">Transmembrane</keyword>